<dbReference type="Pfam" id="PF02911">
    <property type="entry name" value="Formyl_trans_C"/>
    <property type="match status" value="1"/>
</dbReference>
<dbReference type="EC" id="2.1.2.9" evidence="2"/>
<keyword evidence="10" id="KW-1185">Reference proteome</keyword>
<dbReference type="SUPFAM" id="SSF53328">
    <property type="entry name" value="Formyltransferase"/>
    <property type="match status" value="1"/>
</dbReference>
<dbReference type="InterPro" id="IPR036477">
    <property type="entry name" value="Formyl_transf_N_sf"/>
</dbReference>
<protein>
    <recommendedName>
        <fullName evidence="2">methionyl-tRNA formyltransferase</fullName>
        <ecNumber evidence="2">2.1.2.9</ecNumber>
    </recommendedName>
</protein>
<dbReference type="Pfam" id="PF00551">
    <property type="entry name" value="Formyl_trans_N"/>
    <property type="match status" value="1"/>
</dbReference>
<proteinExistence type="inferred from homology"/>
<dbReference type="GeneID" id="16077914"/>
<dbReference type="CDD" id="cd08646">
    <property type="entry name" value="FMT_core_Met-tRNA-FMT_N"/>
    <property type="match status" value="1"/>
</dbReference>
<dbReference type="eggNOG" id="KOG3082">
    <property type="taxonomic scope" value="Eukaryota"/>
</dbReference>
<dbReference type="GO" id="GO:0005739">
    <property type="term" value="C:mitochondrion"/>
    <property type="evidence" value="ECO:0007669"/>
    <property type="project" value="TreeGrafter"/>
</dbReference>
<dbReference type="OrthoDB" id="10268103at2759"/>
<dbReference type="InterPro" id="IPR005793">
    <property type="entry name" value="Formyl_trans_C"/>
</dbReference>
<dbReference type="Gene3D" id="3.40.50.12230">
    <property type="match status" value="1"/>
</dbReference>
<dbReference type="PANTHER" id="PTHR11138">
    <property type="entry name" value="METHIONYL-TRNA FORMYLTRANSFERASE"/>
    <property type="match status" value="1"/>
</dbReference>
<dbReference type="EMBL" id="GL832958">
    <property type="protein sequence ID" value="EGD80756.1"/>
    <property type="molecule type" value="Genomic_DNA"/>
</dbReference>
<dbReference type="InterPro" id="IPR002376">
    <property type="entry name" value="Formyl_transf_N"/>
</dbReference>
<evidence type="ECO:0000256" key="5">
    <source>
        <dbReference type="SAM" id="MobiDB-lite"/>
    </source>
</evidence>
<feature type="domain" description="Formyl transferase C-terminal" evidence="8">
    <location>
        <begin position="231"/>
        <end position="353"/>
    </location>
</feature>
<sequence>MRGGQQWLRVLFFGTDSFALPTLRTLVEDLGSVHTTRIIDHVQVACPPRGRPTTLSSSSPSKRDDSHVVRDFCEANHIFVHDCPPRDNDWEGFVASLAPQFDVGVVASFGHIIPDVMLDHFRLGALNVHPSLLPKYRGAAPLHHTILNGDSTAGVSIIEVSKRTVDVGRVLLQESFSVDQRWYLEDLRDHAAELGAQMMLRVLGDLSSYQDNARPQQDLPYPSSYAGKRFKKHTVVDWGSMTRAAVVNMHRCYANNLGLHSTVAGRPVTIAKLADTAEAAPPIHVPSPSPSSSSPSSSSSSSSEASERADVAAGVGVPSPGAKLLHVRCKDGFVPITHVQFPTRRPITIKQLYHQLGVPRTQYLQFGPTGA</sequence>
<dbReference type="PANTHER" id="PTHR11138:SF5">
    <property type="entry name" value="METHIONYL-TRNA FORMYLTRANSFERASE, MITOCHONDRIAL"/>
    <property type="match status" value="1"/>
</dbReference>
<evidence type="ECO:0000256" key="2">
    <source>
        <dbReference type="ARBA" id="ARBA00012261"/>
    </source>
</evidence>
<dbReference type="STRING" id="946362.F2U028"/>
<dbReference type="GO" id="GO:0004479">
    <property type="term" value="F:methionyl-tRNA formyltransferase activity"/>
    <property type="evidence" value="ECO:0007669"/>
    <property type="project" value="UniProtKB-EC"/>
</dbReference>
<evidence type="ECO:0000259" key="8">
    <source>
        <dbReference type="Pfam" id="PF02911"/>
    </source>
</evidence>
<evidence type="ECO:0000256" key="3">
    <source>
        <dbReference type="ARBA" id="ARBA00022679"/>
    </source>
</evidence>
<feature type="domain" description="Formyl transferase N-terminal" evidence="7">
    <location>
        <begin position="100"/>
        <end position="203"/>
    </location>
</feature>
<dbReference type="InterPro" id="IPR041711">
    <property type="entry name" value="Met-tRNA-FMT_N"/>
</dbReference>
<name>F2U028_SALR5</name>
<evidence type="ECO:0000313" key="10">
    <source>
        <dbReference type="Proteomes" id="UP000007799"/>
    </source>
</evidence>
<feature type="chain" id="PRO_5003286969" description="methionyl-tRNA formyltransferase" evidence="6">
    <location>
        <begin position="20"/>
        <end position="371"/>
    </location>
</feature>
<feature type="compositionally biased region" description="Low complexity" evidence="5">
    <location>
        <begin position="290"/>
        <end position="303"/>
    </location>
</feature>
<accession>F2U028</accession>
<dbReference type="OMA" id="YGGINIH"/>
<dbReference type="AlphaFoldDB" id="F2U028"/>
<keyword evidence="6" id="KW-0732">Signal</keyword>
<evidence type="ECO:0000256" key="6">
    <source>
        <dbReference type="SAM" id="SignalP"/>
    </source>
</evidence>
<reference evidence="9" key="1">
    <citation type="submission" date="2009-08" db="EMBL/GenBank/DDBJ databases">
        <title>Annotation of Salpingoeca rosetta.</title>
        <authorList>
            <consortium name="The Broad Institute Genome Sequencing Platform"/>
            <person name="Russ C."/>
            <person name="Cuomo C."/>
            <person name="Burger G."/>
            <person name="Gray M.W."/>
            <person name="Holland P.W.H."/>
            <person name="King N."/>
            <person name="Lang F.B.F."/>
            <person name="Roger A.J."/>
            <person name="Ruiz-Trillo I."/>
            <person name="Young S.K."/>
            <person name="Zeng Q."/>
            <person name="Gargeya S."/>
            <person name="Alvarado L."/>
            <person name="Berlin A."/>
            <person name="Chapman S.B."/>
            <person name="Chen Z."/>
            <person name="Freedman E."/>
            <person name="Gellesch M."/>
            <person name="Goldberg J."/>
            <person name="Griggs A."/>
            <person name="Gujja S."/>
            <person name="Heilman E."/>
            <person name="Heiman D."/>
            <person name="Howarth C."/>
            <person name="Mehta T."/>
            <person name="Neiman D."/>
            <person name="Pearson M."/>
            <person name="Roberts A."/>
            <person name="Saif S."/>
            <person name="Shea T."/>
            <person name="Shenoy N."/>
            <person name="Sisk P."/>
            <person name="Stolte C."/>
            <person name="Sykes S."/>
            <person name="White J."/>
            <person name="Yandava C."/>
            <person name="Haas B."/>
            <person name="Nusbaum C."/>
            <person name="Birren B."/>
        </authorList>
    </citation>
    <scope>NUCLEOTIDE SEQUENCE [LARGE SCALE GENOMIC DNA]</scope>
    <source>
        <strain evidence="9">ATCC 50818</strain>
    </source>
</reference>
<dbReference type="FunCoup" id="F2U028">
    <property type="interactions" value="391"/>
</dbReference>
<evidence type="ECO:0000256" key="1">
    <source>
        <dbReference type="ARBA" id="ARBA00010699"/>
    </source>
</evidence>
<dbReference type="KEGG" id="sre:PTSG_01345"/>
<evidence type="ECO:0000259" key="7">
    <source>
        <dbReference type="Pfam" id="PF00551"/>
    </source>
</evidence>
<dbReference type="Proteomes" id="UP000007799">
    <property type="component" value="Unassembled WGS sequence"/>
</dbReference>
<comment type="similarity">
    <text evidence="1">Belongs to the Fmt family.</text>
</comment>
<evidence type="ECO:0000256" key="4">
    <source>
        <dbReference type="ARBA" id="ARBA00022917"/>
    </source>
</evidence>
<organism evidence="10">
    <name type="scientific">Salpingoeca rosetta (strain ATCC 50818 / BSB-021)</name>
    <dbReference type="NCBI Taxonomy" id="946362"/>
    <lineage>
        <taxon>Eukaryota</taxon>
        <taxon>Choanoflagellata</taxon>
        <taxon>Craspedida</taxon>
        <taxon>Salpingoecidae</taxon>
        <taxon>Salpingoeca</taxon>
    </lineage>
</organism>
<keyword evidence="3" id="KW-0808">Transferase</keyword>
<feature type="region of interest" description="Disordered" evidence="5">
    <location>
        <begin position="280"/>
        <end position="314"/>
    </location>
</feature>
<evidence type="ECO:0000313" key="9">
    <source>
        <dbReference type="EMBL" id="EGD80756.1"/>
    </source>
</evidence>
<keyword evidence="4" id="KW-0648">Protein biosynthesis</keyword>
<dbReference type="RefSeq" id="XP_004997317.1">
    <property type="nucleotide sequence ID" value="XM_004997260.1"/>
</dbReference>
<gene>
    <name evidence="9" type="ORF">PTSG_01345</name>
</gene>
<feature type="signal peptide" evidence="6">
    <location>
        <begin position="1"/>
        <end position="19"/>
    </location>
</feature>
<dbReference type="InParanoid" id="F2U028"/>